<dbReference type="AlphaFoldDB" id="A0A9P5NV18"/>
<dbReference type="EMBL" id="JADNYJ010000014">
    <property type="protein sequence ID" value="KAF8907680.1"/>
    <property type="molecule type" value="Genomic_DNA"/>
</dbReference>
<protein>
    <submittedName>
        <fullName evidence="2">Uncharacterized protein</fullName>
    </submittedName>
</protein>
<organism evidence="2 3">
    <name type="scientific">Gymnopilus junonius</name>
    <name type="common">Spectacular rustgill mushroom</name>
    <name type="synonym">Gymnopilus spectabilis subsp. junonius</name>
    <dbReference type="NCBI Taxonomy" id="109634"/>
    <lineage>
        <taxon>Eukaryota</taxon>
        <taxon>Fungi</taxon>
        <taxon>Dikarya</taxon>
        <taxon>Basidiomycota</taxon>
        <taxon>Agaricomycotina</taxon>
        <taxon>Agaricomycetes</taxon>
        <taxon>Agaricomycetidae</taxon>
        <taxon>Agaricales</taxon>
        <taxon>Agaricineae</taxon>
        <taxon>Hymenogastraceae</taxon>
        <taxon>Gymnopilus</taxon>
    </lineage>
</organism>
<keyword evidence="3" id="KW-1185">Reference proteome</keyword>
<comment type="caution">
    <text evidence="2">The sequence shown here is derived from an EMBL/GenBank/DDBJ whole genome shotgun (WGS) entry which is preliminary data.</text>
</comment>
<evidence type="ECO:0000313" key="3">
    <source>
        <dbReference type="Proteomes" id="UP000724874"/>
    </source>
</evidence>
<feature type="region of interest" description="Disordered" evidence="1">
    <location>
        <begin position="348"/>
        <end position="407"/>
    </location>
</feature>
<reference evidence="2" key="1">
    <citation type="submission" date="2020-11" db="EMBL/GenBank/DDBJ databases">
        <authorList>
            <consortium name="DOE Joint Genome Institute"/>
            <person name="Ahrendt S."/>
            <person name="Riley R."/>
            <person name="Andreopoulos W."/>
            <person name="LaButti K."/>
            <person name="Pangilinan J."/>
            <person name="Ruiz-duenas F.J."/>
            <person name="Barrasa J.M."/>
            <person name="Sanchez-Garcia M."/>
            <person name="Camarero S."/>
            <person name="Miyauchi S."/>
            <person name="Serrano A."/>
            <person name="Linde D."/>
            <person name="Babiker R."/>
            <person name="Drula E."/>
            <person name="Ayuso-Fernandez I."/>
            <person name="Pacheco R."/>
            <person name="Padilla G."/>
            <person name="Ferreira P."/>
            <person name="Barriuso J."/>
            <person name="Kellner H."/>
            <person name="Castanera R."/>
            <person name="Alfaro M."/>
            <person name="Ramirez L."/>
            <person name="Pisabarro A.G."/>
            <person name="Kuo A."/>
            <person name="Tritt A."/>
            <person name="Lipzen A."/>
            <person name="He G."/>
            <person name="Yan M."/>
            <person name="Ng V."/>
            <person name="Cullen D."/>
            <person name="Martin F."/>
            <person name="Rosso M.-N."/>
            <person name="Henrissat B."/>
            <person name="Hibbett D."/>
            <person name="Martinez A.T."/>
            <person name="Grigoriev I.V."/>
        </authorList>
    </citation>
    <scope>NUCLEOTIDE SEQUENCE</scope>
    <source>
        <strain evidence="2">AH 44721</strain>
    </source>
</reference>
<feature type="region of interest" description="Disordered" evidence="1">
    <location>
        <begin position="426"/>
        <end position="452"/>
    </location>
</feature>
<accession>A0A9P5NV18</accession>
<feature type="compositionally biased region" description="Polar residues" evidence="1">
    <location>
        <begin position="429"/>
        <end position="447"/>
    </location>
</feature>
<feature type="region of interest" description="Disordered" evidence="1">
    <location>
        <begin position="475"/>
        <end position="520"/>
    </location>
</feature>
<evidence type="ECO:0000256" key="1">
    <source>
        <dbReference type="SAM" id="MobiDB-lite"/>
    </source>
</evidence>
<feature type="compositionally biased region" description="Low complexity" evidence="1">
    <location>
        <begin position="365"/>
        <end position="392"/>
    </location>
</feature>
<dbReference type="Proteomes" id="UP000724874">
    <property type="component" value="Unassembled WGS sequence"/>
</dbReference>
<sequence length="546" mass="59429">MATSPYVVEASSTDSFMLPGMASPEPDASGRLVRFDKECVLIPEIMSRSRLPLVVTKSVALPLWRRKGYPLSDSDVEDPLGSPAHPSSLPEDSRVVIKVPIPLFRRRSSRSPTRGRSVSTSPVIPKNLPSCLVHRPPTTPPPSDLPLSPVRRPSLSYSIYHRHKDEVTIPLRACCEACERATEESLKEGEKWEEKFTRGAKRRRSLSPDSTNINSLFHLPSQHTRTSSFSNEFSALSASLDNIEESNRYGSTPTFALTVDEVDKRRKSLDATKETLEPFIAASPPSPVKSTSAFPFPPQRSPYLGNSRYTRLARPYDRDLSSSSGSSSTASDEFLLPDILDSRHRLRSSPIEEEDEAQLFPLPSPRRSPASTPSPSNSPMVSPVPSPTGSTSCLPAPSKENVSLKNSSQESLLRASLSRKPTAAYLSAPTLSTPRKVSPSSTRSPSPLASPVDVTLSPAIVTTTISNKRVSLHGLKISPAPTPEERASSNLLSPKGPRPPLIRKGSTPTPPSSEGHTDSSSTSLIYYVKRLVVRNSDFFGAIRALP</sequence>
<dbReference type="OrthoDB" id="3269282at2759"/>
<name>A0A9P5NV18_GYMJU</name>
<feature type="region of interest" description="Disordered" evidence="1">
    <location>
        <begin position="72"/>
        <end position="91"/>
    </location>
</feature>
<feature type="region of interest" description="Disordered" evidence="1">
    <location>
        <begin position="107"/>
        <end position="149"/>
    </location>
</feature>
<proteinExistence type="predicted"/>
<feature type="compositionally biased region" description="Low complexity" evidence="1">
    <location>
        <begin position="110"/>
        <end position="122"/>
    </location>
</feature>
<evidence type="ECO:0000313" key="2">
    <source>
        <dbReference type="EMBL" id="KAF8907680.1"/>
    </source>
</evidence>
<gene>
    <name evidence="2" type="ORF">CPB84DRAFT_1744584</name>
</gene>
<feature type="region of interest" description="Disordered" evidence="1">
    <location>
        <begin position="276"/>
        <end position="307"/>
    </location>
</feature>